<dbReference type="GO" id="GO:0003723">
    <property type="term" value="F:RNA binding"/>
    <property type="evidence" value="ECO:0007669"/>
    <property type="project" value="InterPro"/>
</dbReference>
<evidence type="ECO:0000256" key="3">
    <source>
        <dbReference type="ARBA" id="ARBA00022694"/>
    </source>
</evidence>
<dbReference type="SUPFAM" id="SSF55120">
    <property type="entry name" value="Pseudouridine synthase"/>
    <property type="match status" value="1"/>
</dbReference>
<dbReference type="CDD" id="cd02573">
    <property type="entry name" value="PseudoU_synth_EcTruB"/>
    <property type="match status" value="1"/>
</dbReference>
<dbReference type="Gene3D" id="3.30.2350.10">
    <property type="entry name" value="Pseudouridine synthase"/>
    <property type="match status" value="1"/>
</dbReference>
<evidence type="ECO:0000256" key="4">
    <source>
        <dbReference type="ARBA" id="ARBA00023235"/>
    </source>
</evidence>
<dbReference type="InterPro" id="IPR020103">
    <property type="entry name" value="PsdUridine_synth_cat_dom_sf"/>
</dbReference>
<comment type="similarity">
    <text evidence="2 5">Belongs to the pseudouridine synthase TruB family. Type 1 subfamily.</text>
</comment>
<feature type="active site" description="Nucleophile" evidence="5">
    <location>
        <position position="47"/>
    </location>
</feature>
<dbReference type="PANTHER" id="PTHR13767:SF2">
    <property type="entry name" value="PSEUDOURIDYLATE SYNTHASE TRUB1"/>
    <property type="match status" value="1"/>
</dbReference>
<feature type="domain" description="tRNA pseudouridylate synthase B C-terminal" evidence="8">
    <location>
        <begin position="183"/>
        <end position="240"/>
    </location>
</feature>
<dbReference type="KEGG" id="gsn:YC6258_05244"/>
<dbReference type="GO" id="GO:0031119">
    <property type="term" value="P:tRNA pseudouridine synthesis"/>
    <property type="evidence" value="ECO:0007669"/>
    <property type="project" value="UniProtKB-UniRule"/>
</dbReference>
<dbReference type="EMBL" id="CP007142">
    <property type="protein sequence ID" value="AJQ97274.1"/>
    <property type="molecule type" value="Genomic_DNA"/>
</dbReference>
<dbReference type="Pfam" id="PF16198">
    <property type="entry name" value="TruB_C_2"/>
    <property type="match status" value="1"/>
</dbReference>
<evidence type="ECO:0000256" key="2">
    <source>
        <dbReference type="ARBA" id="ARBA00005642"/>
    </source>
</evidence>
<gene>
    <name evidence="5" type="primary">truB</name>
    <name evidence="9" type="ORF">YC6258_05244</name>
</gene>
<keyword evidence="4 5" id="KW-0413">Isomerase</keyword>
<dbReference type="SUPFAM" id="SSF88697">
    <property type="entry name" value="PUA domain-like"/>
    <property type="match status" value="1"/>
</dbReference>
<feature type="domain" description="tRNA pseudouridine synthase II TruB subfamily 1 C-terminal" evidence="7">
    <location>
        <begin position="244"/>
        <end position="302"/>
    </location>
</feature>
<dbReference type="InterPro" id="IPR036974">
    <property type="entry name" value="PUA_sf"/>
</dbReference>
<dbReference type="PANTHER" id="PTHR13767">
    <property type="entry name" value="TRNA-PSEUDOURIDINE SYNTHASE"/>
    <property type="match status" value="1"/>
</dbReference>
<name>A0A0C5W3T4_9GAMM</name>
<dbReference type="Proteomes" id="UP000032266">
    <property type="component" value="Chromosome"/>
</dbReference>
<reference evidence="9 10" key="1">
    <citation type="submission" date="2014-01" db="EMBL/GenBank/DDBJ databases">
        <title>Full genme sequencing of cellulolytic bacterium Gynuella sunshinyii YC6258T gen. nov., sp. nov.</title>
        <authorList>
            <person name="Khan H."/>
            <person name="Chung E.J."/>
            <person name="Chung Y.R."/>
        </authorList>
    </citation>
    <scope>NUCLEOTIDE SEQUENCE [LARGE SCALE GENOMIC DNA]</scope>
    <source>
        <strain evidence="9 10">YC6258</strain>
    </source>
</reference>
<dbReference type="Gene3D" id="2.30.130.10">
    <property type="entry name" value="PUA domain"/>
    <property type="match status" value="1"/>
</dbReference>
<dbReference type="Pfam" id="PF01509">
    <property type="entry name" value="TruB_N"/>
    <property type="match status" value="1"/>
</dbReference>
<accession>A0A0C5W3T4</accession>
<dbReference type="GO" id="GO:0160148">
    <property type="term" value="F:tRNA pseudouridine(55) synthase activity"/>
    <property type="evidence" value="ECO:0007669"/>
    <property type="project" value="UniProtKB-EC"/>
</dbReference>
<dbReference type="InterPro" id="IPR014780">
    <property type="entry name" value="tRNA_psdUridine_synth_TruB"/>
</dbReference>
<dbReference type="HAMAP" id="MF_01080">
    <property type="entry name" value="TruB_bact"/>
    <property type="match status" value="1"/>
</dbReference>
<dbReference type="GO" id="GO:0016829">
    <property type="term" value="F:lyase activity"/>
    <property type="evidence" value="ECO:0007669"/>
    <property type="project" value="UniProtKB-KW"/>
</dbReference>
<dbReference type="PATRIC" id="fig|1445510.3.peg.5206"/>
<evidence type="ECO:0000256" key="1">
    <source>
        <dbReference type="ARBA" id="ARBA00000385"/>
    </source>
</evidence>
<dbReference type="CDD" id="cd21152">
    <property type="entry name" value="PUA_TruB_bacterial"/>
    <property type="match status" value="1"/>
</dbReference>
<keyword evidence="3 5" id="KW-0819">tRNA processing</keyword>
<keyword evidence="10" id="KW-1185">Reference proteome</keyword>
<keyword evidence="9" id="KW-0456">Lyase</keyword>
<dbReference type="AlphaFoldDB" id="A0A0C5W3T4"/>
<feature type="domain" description="Pseudouridine synthase II N-terminal" evidence="6">
    <location>
        <begin position="32"/>
        <end position="182"/>
    </location>
</feature>
<dbReference type="HOGENOM" id="CLU_032087_0_3_6"/>
<evidence type="ECO:0000313" key="10">
    <source>
        <dbReference type="Proteomes" id="UP000032266"/>
    </source>
</evidence>
<dbReference type="NCBIfam" id="TIGR00431">
    <property type="entry name" value="TruB"/>
    <property type="match status" value="1"/>
</dbReference>
<comment type="catalytic activity">
    <reaction evidence="1 5">
        <text>uridine(55) in tRNA = pseudouridine(55) in tRNA</text>
        <dbReference type="Rhea" id="RHEA:42532"/>
        <dbReference type="Rhea" id="RHEA-COMP:10101"/>
        <dbReference type="Rhea" id="RHEA-COMP:10102"/>
        <dbReference type="ChEBI" id="CHEBI:65314"/>
        <dbReference type="ChEBI" id="CHEBI:65315"/>
        <dbReference type="EC" id="5.4.99.25"/>
    </reaction>
</comment>
<protein>
    <recommendedName>
        <fullName evidence="5">tRNA pseudouridine synthase B</fullName>
        <ecNumber evidence="5">5.4.99.25</ecNumber>
    </recommendedName>
    <alternativeName>
        <fullName evidence="5">tRNA pseudouridine(55) synthase</fullName>
        <shortName evidence="5">Psi55 synthase</shortName>
    </alternativeName>
    <alternativeName>
        <fullName evidence="5">tRNA pseudouridylate synthase</fullName>
    </alternativeName>
    <alternativeName>
        <fullName evidence="5">tRNA-uridine isomerase</fullName>
    </alternativeName>
</protein>
<dbReference type="GO" id="GO:1990481">
    <property type="term" value="P:mRNA pseudouridine synthesis"/>
    <property type="evidence" value="ECO:0007669"/>
    <property type="project" value="TreeGrafter"/>
</dbReference>
<dbReference type="Pfam" id="PF09157">
    <property type="entry name" value="TruB-C_2"/>
    <property type="match status" value="1"/>
</dbReference>
<evidence type="ECO:0000256" key="5">
    <source>
        <dbReference type="HAMAP-Rule" id="MF_01080"/>
    </source>
</evidence>
<comment type="function">
    <text evidence="5">Responsible for synthesis of pseudouridine from uracil-55 in the psi GC loop of transfer RNAs.</text>
</comment>
<dbReference type="InterPro" id="IPR002501">
    <property type="entry name" value="PsdUridine_synth_N"/>
</dbReference>
<dbReference type="STRING" id="1445510.YC6258_05244"/>
<dbReference type="InterPro" id="IPR015240">
    <property type="entry name" value="tRNA_sdUridine_synth_fam1_C"/>
</dbReference>
<dbReference type="InterPro" id="IPR032819">
    <property type="entry name" value="TruB_C"/>
</dbReference>
<evidence type="ECO:0000259" key="7">
    <source>
        <dbReference type="Pfam" id="PF09157"/>
    </source>
</evidence>
<proteinExistence type="inferred from homology"/>
<organism evidence="9 10">
    <name type="scientific">Gynuella sunshinyii YC6258</name>
    <dbReference type="NCBI Taxonomy" id="1445510"/>
    <lineage>
        <taxon>Bacteria</taxon>
        <taxon>Pseudomonadati</taxon>
        <taxon>Pseudomonadota</taxon>
        <taxon>Gammaproteobacteria</taxon>
        <taxon>Oceanospirillales</taxon>
        <taxon>Saccharospirillaceae</taxon>
        <taxon>Gynuella</taxon>
    </lineage>
</organism>
<dbReference type="InterPro" id="IPR015947">
    <property type="entry name" value="PUA-like_sf"/>
</dbReference>
<sequence length="305" mass="33987">MSRKRKGNPIHGVVLVNKPAGQSSNAVLQQVKRYYQAQKAGHTGALDPLATGLLPVCLGEATKFSQLLLDSDKTYQTTAVLGVRTDTCDADGQVVEEKDIPADVTTEKLQALIAEHLTGGIQQVAPLYSALKVNGRPMYELARAGVEVEAKIRPVTIFRFEVLAVHERTIDLEIHCSKGTYIRSLVDELGQLLGCGAHVSRLHRIQHGPYQLQDAVRLEQLQQFVPEQLQEQLLPVDSMITQWPIVWLTEDQVIRFCHGNPVSYPDMPEMQTAQIRVYDQQAQKMIGIGRAENGLIKPVRLINWD</sequence>
<evidence type="ECO:0000313" key="9">
    <source>
        <dbReference type="EMBL" id="AJQ97274.1"/>
    </source>
</evidence>
<dbReference type="OrthoDB" id="9802309at2"/>
<dbReference type="EC" id="5.4.99.25" evidence="5"/>
<evidence type="ECO:0000259" key="8">
    <source>
        <dbReference type="Pfam" id="PF16198"/>
    </source>
</evidence>
<evidence type="ECO:0000259" key="6">
    <source>
        <dbReference type="Pfam" id="PF01509"/>
    </source>
</evidence>